<evidence type="ECO:0000256" key="10">
    <source>
        <dbReference type="ARBA" id="ARBA00023172"/>
    </source>
</evidence>
<keyword evidence="8 13" id="KW-0460">Magnesium</keyword>
<sequence length="169" mass="18223">MTKLRILGVDPGSRYTGWGVLDQEGNRLIHIASGRIEAHKEGELPQRLLKIHQGILEVVNAYQPQETAIEKVFVSVNGQATLVLGQARGVALLALVEGGLRVAEYAPNEVKSAVSGQGKAPKEQILAMVRVILNLQGQKISEDQSDALAVAICHANSRTFRNRALQAGN</sequence>
<keyword evidence="3 13" id="KW-0540">Nuclease</keyword>
<comment type="function">
    <text evidence="13">The RuvA-RuvB-RuvC complex processes Holliday junction (HJ) DNA during genetic recombination and DNA repair. Endonuclease that resolves HJ intermediates. Cleaves cruciform DNA by making single-stranded nicks across the HJ at symmetrical positions within the homologous arms, yielding a 5'-phosphate and a 3'-hydroxyl group; requires a central core of homology in the junction. The consensus cleavage sequence is 5'-(A/T)TT(C/G)-3'. Cleavage occurs on the 3'-side of the TT dinucleotide at the point of strand exchange. HJ branch migration catalyzed by RuvA-RuvB allows RuvC to scan DNA until it finds its consensus sequence, where it cleaves and resolves the cruciform DNA.</text>
</comment>
<dbReference type="CDD" id="cd16962">
    <property type="entry name" value="RuvC"/>
    <property type="match status" value="1"/>
</dbReference>
<dbReference type="AlphaFoldDB" id="A0A1F6G9Q9"/>
<keyword evidence="7 13" id="KW-0378">Hydrolase</keyword>
<dbReference type="EC" id="3.1.21.10" evidence="13 14"/>
<dbReference type="InterPro" id="IPR012337">
    <property type="entry name" value="RNaseH-like_sf"/>
</dbReference>
<dbReference type="GO" id="GO:0008821">
    <property type="term" value="F:crossover junction DNA endonuclease activity"/>
    <property type="evidence" value="ECO:0007669"/>
    <property type="project" value="UniProtKB-UniRule"/>
</dbReference>
<keyword evidence="10 13" id="KW-0233">DNA recombination</keyword>
<dbReference type="Proteomes" id="UP000178449">
    <property type="component" value="Unassembled WGS sequence"/>
</dbReference>
<gene>
    <name evidence="13" type="primary">ruvC</name>
    <name evidence="15" type="ORF">A2527_12970</name>
</gene>
<comment type="catalytic activity">
    <reaction evidence="12 13">
        <text>Endonucleolytic cleavage at a junction such as a reciprocal single-stranded crossover between two homologous DNA duplexes (Holliday junction).</text>
        <dbReference type="EC" id="3.1.21.10"/>
    </reaction>
</comment>
<dbReference type="GO" id="GO:0006310">
    <property type="term" value="P:DNA recombination"/>
    <property type="evidence" value="ECO:0007669"/>
    <property type="project" value="UniProtKB-UniRule"/>
</dbReference>
<dbReference type="NCBIfam" id="TIGR00228">
    <property type="entry name" value="ruvC"/>
    <property type="match status" value="1"/>
</dbReference>
<dbReference type="HAMAP" id="MF_00034">
    <property type="entry name" value="RuvC"/>
    <property type="match status" value="1"/>
</dbReference>
<comment type="subcellular location">
    <subcellularLocation>
        <location evidence="13">Cytoplasm</location>
    </subcellularLocation>
</comment>
<evidence type="ECO:0000256" key="5">
    <source>
        <dbReference type="ARBA" id="ARBA00022759"/>
    </source>
</evidence>
<proteinExistence type="inferred from homology"/>
<keyword evidence="2 13" id="KW-0963">Cytoplasm</keyword>
<evidence type="ECO:0000256" key="9">
    <source>
        <dbReference type="ARBA" id="ARBA00023125"/>
    </source>
</evidence>
<keyword evidence="5 13" id="KW-0255">Endonuclease</keyword>
<keyword evidence="11 13" id="KW-0234">DNA repair</keyword>
<dbReference type="FunFam" id="3.30.420.10:FF:000002">
    <property type="entry name" value="Crossover junction endodeoxyribonuclease RuvC"/>
    <property type="match status" value="1"/>
</dbReference>
<keyword evidence="6 13" id="KW-0227">DNA damage</keyword>
<evidence type="ECO:0000256" key="6">
    <source>
        <dbReference type="ARBA" id="ARBA00022763"/>
    </source>
</evidence>
<keyword evidence="9 13" id="KW-0238">DNA-binding</keyword>
<comment type="similarity">
    <text evidence="1 13">Belongs to the RuvC family.</text>
</comment>
<keyword evidence="4 13" id="KW-0479">Metal-binding</keyword>
<evidence type="ECO:0000256" key="11">
    <source>
        <dbReference type="ARBA" id="ARBA00023204"/>
    </source>
</evidence>
<evidence type="ECO:0000256" key="3">
    <source>
        <dbReference type="ARBA" id="ARBA00022722"/>
    </source>
</evidence>
<dbReference type="STRING" id="1817772.A2527_12970"/>
<dbReference type="GO" id="GO:0006281">
    <property type="term" value="P:DNA repair"/>
    <property type="evidence" value="ECO:0007669"/>
    <property type="project" value="UniProtKB-UniRule"/>
</dbReference>
<comment type="caution">
    <text evidence="15">The sequence shown here is derived from an EMBL/GenBank/DDBJ whole genome shotgun (WGS) entry which is preliminary data.</text>
</comment>
<feature type="binding site" evidence="13">
    <location>
        <position position="143"/>
    </location>
    <ligand>
        <name>Mg(2+)</name>
        <dbReference type="ChEBI" id="CHEBI:18420"/>
        <label>1</label>
    </ligand>
</feature>
<evidence type="ECO:0000256" key="1">
    <source>
        <dbReference type="ARBA" id="ARBA00009518"/>
    </source>
</evidence>
<evidence type="ECO:0000256" key="2">
    <source>
        <dbReference type="ARBA" id="ARBA00022490"/>
    </source>
</evidence>
<feature type="binding site" evidence="13">
    <location>
        <position position="10"/>
    </location>
    <ligand>
        <name>Mg(2+)</name>
        <dbReference type="ChEBI" id="CHEBI:18420"/>
        <label>1</label>
    </ligand>
</feature>
<dbReference type="InterPro" id="IPR036397">
    <property type="entry name" value="RNaseH_sf"/>
</dbReference>
<dbReference type="InterPro" id="IPR002176">
    <property type="entry name" value="X-over_junc_endoDNase_RuvC"/>
</dbReference>
<dbReference type="PANTHER" id="PTHR30194">
    <property type="entry name" value="CROSSOVER JUNCTION ENDODEOXYRIBONUCLEASE RUVC"/>
    <property type="match status" value="1"/>
</dbReference>
<dbReference type="SUPFAM" id="SSF53098">
    <property type="entry name" value="Ribonuclease H-like"/>
    <property type="match status" value="1"/>
</dbReference>
<evidence type="ECO:0000256" key="12">
    <source>
        <dbReference type="ARBA" id="ARBA00029354"/>
    </source>
</evidence>
<dbReference type="EMBL" id="MFNE01000033">
    <property type="protein sequence ID" value="OGG94852.1"/>
    <property type="molecule type" value="Genomic_DNA"/>
</dbReference>
<reference evidence="15 16" key="1">
    <citation type="journal article" date="2016" name="Nat. Commun.">
        <title>Thousands of microbial genomes shed light on interconnected biogeochemical processes in an aquifer system.</title>
        <authorList>
            <person name="Anantharaman K."/>
            <person name="Brown C.T."/>
            <person name="Hug L.A."/>
            <person name="Sharon I."/>
            <person name="Castelle C.J."/>
            <person name="Probst A.J."/>
            <person name="Thomas B.C."/>
            <person name="Singh A."/>
            <person name="Wilkins M.J."/>
            <person name="Karaoz U."/>
            <person name="Brodie E.L."/>
            <person name="Williams K.H."/>
            <person name="Hubbard S.S."/>
            <person name="Banfield J.F."/>
        </authorList>
    </citation>
    <scope>NUCLEOTIDE SEQUENCE [LARGE SCALE GENOMIC DNA]</scope>
</reference>
<dbReference type="GO" id="GO:0000287">
    <property type="term" value="F:magnesium ion binding"/>
    <property type="evidence" value="ECO:0007669"/>
    <property type="project" value="UniProtKB-UniRule"/>
</dbReference>
<protein>
    <recommendedName>
        <fullName evidence="13 14">Crossover junction endodeoxyribonuclease RuvC</fullName>
        <ecNumber evidence="13 14">3.1.21.10</ecNumber>
    </recommendedName>
    <alternativeName>
        <fullName evidence="13">Holliday junction nuclease RuvC</fullName>
    </alternativeName>
    <alternativeName>
        <fullName evidence="13">Holliday junction resolvase RuvC</fullName>
    </alternativeName>
</protein>
<dbReference type="Pfam" id="PF02075">
    <property type="entry name" value="RuvC"/>
    <property type="match status" value="1"/>
</dbReference>
<dbReference type="InterPro" id="IPR020563">
    <property type="entry name" value="X-over_junc_endoDNase_Mg_BS"/>
</dbReference>
<evidence type="ECO:0000256" key="13">
    <source>
        <dbReference type="HAMAP-Rule" id="MF_00034"/>
    </source>
</evidence>
<evidence type="ECO:0000256" key="7">
    <source>
        <dbReference type="ARBA" id="ARBA00022801"/>
    </source>
</evidence>
<feature type="active site" evidence="13">
    <location>
        <position position="10"/>
    </location>
</feature>
<comment type="subunit">
    <text evidence="13">Homodimer which binds Holliday junction (HJ) DNA. The HJ becomes 2-fold symmetrical on binding to RuvC with unstacked arms; it has a different conformation from HJ DNA in complex with RuvA. In the full resolvosome a probable DNA-RuvA(4)-RuvB(12)-RuvC(2) complex forms which resolves the HJ.</text>
</comment>
<dbReference type="GO" id="GO:0005737">
    <property type="term" value="C:cytoplasm"/>
    <property type="evidence" value="ECO:0007669"/>
    <property type="project" value="UniProtKB-SubCell"/>
</dbReference>
<dbReference type="PANTHER" id="PTHR30194:SF3">
    <property type="entry name" value="CROSSOVER JUNCTION ENDODEOXYRIBONUCLEASE RUVC"/>
    <property type="match status" value="1"/>
</dbReference>
<evidence type="ECO:0000313" key="16">
    <source>
        <dbReference type="Proteomes" id="UP000178449"/>
    </source>
</evidence>
<evidence type="ECO:0000256" key="14">
    <source>
        <dbReference type="NCBIfam" id="TIGR00228"/>
    </source>
</evidence>
<feature type="binding site" evidence="13">
    <location>
        <position position="70"/>
    </location>
    <ligand>
        <name>Mg(2+)</name>
        <dbReference type="ChEBI" id="CHEBI:18420"/>
        <label>2</label>
    </ligand>
</feature>
<organism evidence="15 16">
    <name type="scientific">Candidatus Lambdaproteobacteria bacterium RIFOXYD2_FULL_50_16</name>
    <dbReference type="NCBI Taxonomy" id="1817772"/>
    <lineage>
        <taxon>Bacteria</taxon>
        <taxon>Pseudomonadati</taxon>
        <taxon>Pseudomonadota</taxon>
        <taxon>Candidatus Lambdaproteobacteria</taxon>
    </lineage>
</organism>
<feature type="active site" evidence="13">
    <location>
        <position position="143"/>
    </location>
</feature>
<dbReference type="Gene3D" id="3.30.420.10">
    <property type="entry name" value="Ribonuclease H-like superfamily/Ribonuclease H"/>
    <property type="match status" value="1"/>
</dbReference>
<accession>A0A1F6G9Q9</accession>
<evidence type="ECO:0000313" key="15">
    <source>
        <dbReference type="EMBL" id="OGG94852.1"/>
    </source>
</evidence>
<dbReference type="PRINTS" id="PR00696">
    <property type="entry name" value="RSOLVASERUVC"/>
</dbReference>
<dbReference type="GO" id="GO:0048476">
    <property type="term" value="C:Holliday junction resolvase complex"/>
    <property type="evidence" value="ECO:0007669"/>
    <property type="project" value="UniProtKB-UniRule"/>
</dbReference>
<evidence type="ECO:0000256" key="4">
    <source>
        <dbReference type="ARBA" id="ARBA00022723"/>
    </source>
</evidence>
<name>A0A1F6G9Q9_9PROT</name>
<feature type="active site" evidence="13">
    <location>
        <position position="70"/>
    </location>
</feature>
<comment type="cofactor">
    <cofactor evidence="13">
        <name>Mg(2+)</name>
        <dbReference type="ChEBI" id="CHEBI:18420"/>
    </cofactor>
    <text evidence="13">Binds 2 Mg(2+) ion per subunit.</text>
</comment>
<dbReference type="PROSITE" id="PS01321">
    <property type="entry name" value="RUVC"/>
    <property type="match status" value="1"/>
</dbReference>
<evidence type="ECO:0000256" key="8">
    <source>
        <dbReference type="ARBA" id="ARBA00022842"/>
    </source>
</evidence>
<dbReference type="GO" id="GO:0003677">
    <property type="term" value="F:DNA binding"/>
    <property type="evidence" value="ECO:0007669"/>
    <property type="project" value="UniProtKB-KW"/>
</dbReference>